<accession>A0ABD5PYI0</accession>
<keyword evidence="2" id="KW-1185">Reference proteome</keyword>
<dbReference type="GeneID" id="73045509"/>
<organism evidence="1 2">
    <name type="scientific">Halorussus aquaticus</name>
    <dbReference type="NCBI Taxonomy" id="2953748"/>
    <lineage>
        <taxon>Archaea</taxon>
        <taxon>Methanobacteriati</taxon>
        <taxon>Methanobacteriota</taxon>
        <taxon>Stenosarchaea group</taxon>
        <taxon>Halobacteria</taxon>
        <taxon>Halobacteriales</taxon>
        <taxon>Haladaptataceae</taxon>
        <taxon>Halorussus</taxon>
    </lineage>
</organism>
<comment type="caution">
    <text evidence="1">The sequence shown here is derived from an EMBL/GenBank/DDBJ whole genome shotgun (WGS) entry which is preliminary data.</text>
</comment>
<protein>
    <submittedName>
        <fullName evidence="1">DUF835 domain-containing protein</fullName>
    </submittedName>
</protein>
<gene>
    <name evidence="1" type="ORF">ACFO9K_04110</name>
</gene>
<dbReference type="Pfam" id="PF24336">
    <property type="entry name" value="DUF7504"/>
    <property type="match status" value="1"/>
</dbReference>
<evidence type="ECO:0000313" key="2">
    <source>
        <dbReference type="Proteomes" id="UP001595945"/>
    </source>
</evidence>
<proteinExistence type="predicted"/>
<dbReference type="RefSeq" id="WP_254267087.1">
    <property type="nucleotide sequence ID" value="NZ_CP100400.1"/>
</dbReference>
<dbReference type="Gene3D" id="3.40.50.300">
    <property type="entry name" value="P-loop containing nucleotide triphosphate hydrolases"/>
    <property type="match status" value="1"/>
</dbReference>
<sequence length="221" mass="24202">MTQRQTGPYEFADDLPIEGVEPGSNLLVAGPTMGGARDLALRLITAGSDRQEGLVLVTTTKSGGKILSECDKLCRDLQQSTFGVVDCVSKKQGREQTSDRIETVSSPGDLTGIGIEFSGLYQTVHRETTERVRAGLFSLSTLLMYTEFQTVSRFVHTVSGRIGATDGLGVFLIDPSTQDERVVNTITQLCDGRVDVRVRDDGTREMRVRGLADQPREWTPF</sequence>
<dbReference type="EMBL" id="JBHSHT010000001">
    <property type="protein sequence ID" value="MFC4823440.1"/>
    <property type="molecule type" value="Genomic_DNA"/>
</dbReference>
<name>A0ABD5PYI0_9EURY</name>
<dbReference type="AlphaFoldDB" id="A0ABD5PYI0"/>
<dbReference type="Proteomes" id="UP001595945">
    <property type="component" value="Unassembled WGS sequence"/>
</dbReference>
<reference evidence="1 2" key="1">
    <citation type="journal article" date="2019" name="Int. J. Syst. Evol. Microbiol.">
        <title>The Global Catalogue of Microorganisms (GCM) 10K type strain sequencing project: providing services to taxonomists for standard genome sequencing and annotation.</title>
        <authorList>
            <consortium name="The Broad Institute Genomics Platform"/>
            <consortium name="The Broad Institute Genome Sequencing Center for Infectious Disease"/>
            <person name="Wu L."/>
            <person name="Ma J."/>
        </authorList>
    </citation>
    <scope>NUCLEOTIDE SEQUENCE [LARGE SCALE GENOMIC DNA]</scope>
    <source>
        <strain evidence="1 2">XZYJ18</strain>
    </source>
</reference>
<dbReference type="InterPro" id="IPR027417">
    <property type="entry name" value="P-loop_NTPase"/>
</dbReference>
<evidence type="ECO:0000313" key="1">
    <source>
        <dbReference type="EMBL" id="MFC4823440.1"/>
    </source>
</evidence>
<dbReference type="InterPro" id="IPR055927">
    <property type="entry name" value="DUF7504"/>
</dbReference>